<name>A0A5C5ZAL4_9BACT</name>
<dbReference type="EMBL" id="SJPJ01000001">
    <property type="protein sequence ID" value="TWT84372.1"/>
    <property type="molecule type" value="Genomic_DNA"/>
</dbReference>
<keyword evidence="2" id="KW-1185">Reference proteome</keyword>
<proteinExistence type="predicted"/>
<comment type="caution">
    <text evidence="1">The sequence shown here is derived from an EMBL/GenBank/DDBJ whole genome shotgun (WGS) entry which is preliminary data.</text>
</comment>
<evidence type="ECO:0000313" key="1">
    <source>
        <dbReference type="EMBL" id="TWT84372.1"/>
    </source>
</evidence>
<accession>A0A5C5ZAL4</accession>
<organism evidence="1 2">
    <name type="scientific">Novipirellula herctigrandis</name>
    <dbReference type="NCBI Taxonomy" id="2527986"/>
    <lineage>
        <taxon>Bacteria</taxon>
        <taxon>Pseudomonadati</taxon>
        <taxon>Planctomycetota</taxon>
        <taxon>Planctomycetia</taxon>
        <taxon>Pirellulales</taxon>
        <taxon>Pirellulaceae</taxon>
        <taxon>Novipirellula</taxon>
    </lineage>
</organism>
<gene>
    <name evidence="1" type="ORF">CA13_58500</name>
</gene>
<dbReference type="AlphaFoldDB" id="A0A5C5ZAL4"/>
<protein>
    <submittedName>
        <fullName evidence="1">Uncharacterized protein</fullName>
    </submittedName>
</protein>
<evidence type="ECO:0000313" key="2">
    <source>
        <dbReference type="Proteomes" id="UP000315010"/>
    </source>
</evidence>
<sequence>MVLIFEFCHLDVGVDSVSLSIYHPMIDKVPKEMSGTLFHAFKGGLLIRPDSPRGTPIPTRLSERNIVLMDVGSPQLRSCGFVRAHRKQRFG</sequence>
<reference evidence="1 2" key="1">
    <citation type="submission" date="2019-02" db="EMBL/GenBank/DDBJ databases">
        <title>Deep-cultivation of Planctomycetes and their phenomic and genomic characterization uncovers novel biology.</title>
        <authorList>
            <person name="Wiegand S."/>
            <person name="Jogler M."/>
            <person name="Boedeker C."/>
            <person name="Pinto D."/>
            <person name="Vollmers J."/>
            <person name="Rivas-Marin E."/>
            <person name="Kohn T."/>
            <person name="Peeters S.H."/>
            <person name="Heuer A."/>
            <person name="Rast P."/>
            <person name="Oberbeckmann S."/>
            <person name="Bunk B."/>
            <person name="Jeske O."/>
            <person name="Meyerdierks A."/>
            <person name="Storesund J.E."/>
            <person name="Kallscheuer N."/>
            <person name="Luecker S."/>
            <person name="Lage O.M."/>
            <person name="Pohl T."/>
            <person name="Merkel B.J."/>
            <person name="Hornburger P."/>
            <person name="Mueller R.-W."/>
            <person name="Bruemmer F."/>
            <person name="Labrenz M."/>
            <person name="Spormann A.M."/>
            <person name="Op Den Camp H."/>
            <person name="Overmann J."/>
            <person name="Amann R."/>
            <person name="Jetten M.S.M."/>
            <person name="Mascher T."/>
            <person name="Medema M.H."/>
            <person name="Devos D.P."/>
            <person name="Kaster A.-K."/>
            <person name="Ovreas L."/>
            <person name="Rohde M."/>
            <person name="Galperin M.Y."/>
            <person name="Jogler C."/>
        </authorList>
    </citation>
    <scope>NUCLEOTIDE SEQUENCE [LARGE SCALE GENOMIC DNA]</scope>
    <source>
        <strain evidence="1 2">CA13</strain>
    </source>
</reference>
<dbReference type="Proteomes" id="UP000315010">
    <property type="component" value="Unassembled WGS sequence"/>
</dbReference>